<gene>
    <name evidence="1" type="ORF">BS637_12485</name>
</gene>
<dbReference type="Proteomes" id="UP000190206">
    <property type="component" value="Unassembled WGS sequence"/>
</dbReference>
<reference evidence="1 2" key="1">
    <citation type="submission" date="2016-12" db="EMBL/GenBank/DDBJ databases">
        <title>Clostridium tepidum sp. nov., a close relative of Clostridium sporogenes and Clostridium botulinum Group I.</title>
        <authorList>
            <person name="Dobritsa A.P."/>
            <person name="Kutumbaka K."/>
            <person name="Werner K."/>
            <person name="Samadpour M."/>
        </authorList>
    </citation>
    <scope>NUCLEOTIDE SEQUENCE [LARGE SCALE GENOMIC DNA]</scope>
    <source>
        <strain evidence="1 2">PE</strain>
    </source>
</reference>
<proteinExistence type="predicted"/>
<dbReference type="RefSeq" id="WP_078025133.1">
    <property type="nucleotide sequence ID" value="NZ_MRAD01000015.1"/>
</dbReference>
<name>A0ABX3L0J7_9CLOT</name>
<evidence type="ECO:0000313" key="2">
    <source>
        <dbReference type="Proteomes" id="UP000190206"/>
    </source>
</evidence>
<comment type="caution">
    <text evidence="1">The sequence shown here is derived from an EMBL/GenBank/DDBJ whole genome shotgun (WGS) entry which is preliminary data.</text>
</comment>
<organism evidence="1 2">
    <name type="scientific">Clostridium tepidum</name>
    <dbReference type="NCBI Taxonomy" id="1962263"/>
    <lineage>
        <taxon>Bacteria</taxon>
        <taxon>Bacillati</taxon>
        <taxon>Bacillota</taxon>
        <taxon>Clostridia</taxon>
        <taxon>Eubacteriales</taxon>
        <taxon>Clostridiaceae</taxon>
        <taxon>Clostridium</taxon>
    </lineage>
</organism>
<dbReference type="EMBL" id="MRAD01000015">
    <property type="protein sequence ID" value="OOO61358.1"/>
    <property type="molecule type" value="Genomic_DNA"/>
</dbReference>
<keyword evidence="2" id="KW-1185">Reference proteome</keyword>
<accession>A0ABX3L0J7</accession>
<sequence>MNLSENIKNAFNVIDKTYENVDKLMGYCDSIANDYGYESVTDKFLRYKSDSYYGGWFIRSFIKLYQLENDIKLENDWKNGPIFAMELSFEDTPIVYLSKFEYENIFQWTKGAISPTAYWVFSEPIDCQGSNFKEKNLDNTNAYFISEPETENIKNKYWGVKRVVYTTTDLLQLESNNISDKVFGEFNILRNL</sequence>
<evidence type="ECO:0000313" key="1">
    <source>
        <dbReference type="EMBL" id="OOO61358.1"/>
    </source>
</evidence>
<protein>
    <submittedName>
        <fullName evidence="1">Uncharacterized protein</fullName>
    </submittedName>
</protein>